<proteinExistence type="predicted"/>
<protein>
    <submittedName>
        <fullName evidence="1">Uncharacterized protein</fullName>
    </submittedName>
</protein>
<accession>A0A127AX08</accession>
<evidence type="ECO:0000313" key="2">
    <source>
        <dbReference type="Proteomes" id="UP000203261"/>
    </source>
</evidence>
<sequence>MNHAEQITTRDFSTTYGEPVGFREINTYIGEGLKSTGPNLNVINILRVFIEDEESVLFIPADYERGSRKRVDEKVHHGHRYAPVAMKVDDFVSSIDRFNFSVRGLKDVHVENESGQLEPRQVFRTYNIIRDGELFIKKVEAQLSQSAFELLTAAGVVFDQVGRKVETEYDRIPDYIYTIDLTGLPLVSNQWAKPNHIKLYDLLELDVFLTQRNKELNKLEKEYKAKLAPETVSSDDKVYIESTKYSKEEADGYYEANCVEYRIKAKKPKFDEAQLREQFPNYESVSKQLSFDKKYRAYLRFIYRAVILAIELSKKQGSYEWSEEKPLPRSDKKTFKEATVTNSQGENVVLQRITWTEQVPV</sequence>
<dbReference type="Proteomes" id="UP000203261">
    <property type="component" value="Segment"/>
</dbReference>
<keyword evidence="2" id="KW-1185">Reference proteome</keyword>
<dbReference type="EMBL" id="KT624200">
    <property type="protein sequence ID" value="AMM45093.1"/>
    <property type="molecule type" value="Genomic_DNA"/>
</dbReference>
<dbReference type="GeneID" id="29125461"/>
<dbReference type="RefSeq" id="YP_009302682.1">
    <property type="nucleotide sequence ID" value="NC_031245.1"/>
</dbReference>
<dbReference type="KEGG" id="vg:29125461"/>
<evidence type="ECO:0000313" key="1">
    <source>
        <dbReference type="EMBL" id="AMM45093.1"/>
    </source>
</evidence>
<gene>
    <name evidence="1" type="ORF">SP15_285</name>
</gene>
<reference evidence="1 2" key="1">
    <citation type="submission" date="2015-08" db="EMBL/GenBank/DDBJ databases">
        <authorList>
            <person name="Babu N.S."/>
            <person name="Beckwith C.J."/>
            <person name="Beseler K.G."/>
            <person name="Brison A."/>
            <person name="Carone J.V."/>
            <person name="Caskin T.P."/>
            <person name="Diamond M."/>
            <person name="Durham M.E."/>
            <person name="Foxe J.M."/>
            <person name="Go M."/>
            <person name="Henderson B.A."/>
            <person name="Jones I.B."/>
            <person name="McGettigan J.A."/>
            <person name="Micheletti S.J."/>
            <person name="Nasrallah M.E."/>
            <person name="Ortiz D."/>
            <person name="Piller C.R."/>
            <person name="Privatt S.R."/>
            <person name="Schneider S.L."/>
            <person name="Sharp S."/>
            <person name="Smith T.C."/>
            <person name="Stanton J.D."/>
            <person name="Ullery H.E."/>
            <person name="Wilson R.J."/>
            <person name="Serrano M.G."/>
            <person name="Buck G."/>
            <person name="Lee V."/>
            <person name="Wang Y."/>
            <person name="Carvalho R."/>
            <person name="Voegtly L."/>
            <person name="Shi R."/>
            <person name="Duckworth R."/>
            <person name="Johnson A."/>
            <person name="Loviza R."/>
            <person name="Walstead R."/>
            <person name="Shah Z."/>
            <person name="Kiflezghi M."/>
            <person name="Wade K."/>
            <person name="Ball S.L."/>
            <person name="Bradley K.W."/>
            <person name="Asai D.J."/>
            <person name="Bowman C.A."/>
            <person name="Russell D.A."/>
            <person name="Pope W.H."/>
            <person name="Jacobs-Sera D."/>
            <person name="Hendrix R.W."/>
            <person name="Hatfull G.F."/>
        </authorList>
    </citation>
    <scope>NUCLEOTIDE SEQUENCE [LARGE SCALE GENOMIC DNA]</scope>
</reference>
<name>A0A127AX08_9CAUD</name>
<organism evidence="1 2">
    <name type="scientific">Bacillus phage SP-15</name>
    <dbReference type="NCBI Taxonomy" id="1792032"/>
    <lineage>
        <taxon>Viruses</taxon>
        <taxon>Duplodnaviria</taxon>
        <taxon>Heunggongvirae</taxon>
        <taxon>Uroviricota</taxon>
        <taxon>Caudoviricetes</taxon>
        <taxon>Thornevirus</taxon>
        <taxon>Thornevirus SP15</taxon>
    </lineage>
</organism>